<organism evidence="2 3">
    <name type="scientific">Noviherbaspirillum suwonense</name>
    <dbReference type="NCBI Taxonomy" id="1224511"/>
    <lineage>
        <taxon>Bacteria</taxon>
        <taxon>Pseudomonadati</taxon>
        <taxon>Pseudomonadota</taxon>
        <taxon>Betaproteobacteria</taxon>
        <taxon>Burkholderiales</taxon>
        <taxon>Oxalobacteraceae</taxon>
        <taxon>Noviherbaspirillum</taxon>
    </lineage>
</organism>
<dbReference type="Proteomes" id="UP001158049">
    <property type="component" value="Unassembled WGS sequence"/>
</dbReference>
<sequence>MKPGKRSDTRIRLALACAAVGVLHASTGLGDARAADAVRGELLYNTHCVACHTSKMHWRDQRLATDWDSLKVQVRRWQSAIELNWDEDDIASTAYYLNRMYYQFQAPREDKVISGK</sequence>
<reference evidence="2 3" key="1">
    <citation type="submission" date="2017-05" db="EMBL/GenBank/DDBJ databases">
        <authorList>
            <person name="Varghese N."/>
            <person name="Submissions S."/>
        </authorList>
    </citation>
    <scope>NUCLEOTIDE SEQUENCE [LARGE SCALE GENOMIC DNA]</scope>
    <source>
        <strain evidence="2 3">DSM 26001</strain>
    </source>
</reference>
<evidence type="ECO:0000313" key="3">
    <source>
        <dbReference type="Proteomes" id="UP001158049"/>
    </source>
</evidence>
<evidence type="ECO:0008006" key="4">
    <source>
        <dbReference type="Google" id="ProtNLM"/>
    </source>
</evidence>
<proteinExistence type="predicted"/>
<dbReference type="EMBL" id="FXUL01000015">
    <property type="protein sequence ID" value="SMP69538.1"/>
    <property type="molecule type" value="Genomic_DNA"/>
</dbReference>
<keyword evidence="1" id="KW-0732">Signal</keyword>
<protein>
    <recommendedName>
        <fullName evidence="4">Cytochrome c domain-containing protein</fullName>
    </recommendedName>
</protein>
<dbReference type="InterPro" id="IPR036909">
    <property type="entry name" value="Cyt_c-like_dom_sf"/>
</dbReference>
<comment type="caution">
    <text evidence="2">The sequence shown here is derived from an EMBL/GenBank/DDBJ whole genome shotgun (WGS) entry which is preliminary data.</text>
</comment>
<feature type="chain" id="PRO_5046996508" description="Cytochrome c domain-containing protein" evidence="1">
    <location>
        <begin position="26"/>
        <end position="116"/>
    </location>
</feature>
<evidence type="ECO:0000313" key="2">
    <source>
        <dbReference type="EMBL" id="SMP69538.1"/>
    </source>
</evidence>
<name>A0ABY1QHG7_9BURK</name>
<keyword evidence="3" id="KW-1185">Reference proteome</keyword>
<gene>
    <name evidence="2" type="ORF">SAMN06295970_11553</name>
</gene>
<dbReference type="SUPFAM" id="SSF46626">
    <property type="entry name" value="Cytochrome c"/>
    <property type="match status" value="1"/>
</dbReference>
<evidence type="ECO:0000256" key="1">
    <source>
        <dbReference type="SAM" id="SignalP"/>
    </source>
</evidence>
<feature type="signal peptide" evidence="1">
    <location>
        <begin position="1"/>
        <end position="25"/>
    </location>
</feature>
<accession>A0ABY1QHG7</accession>
<dbReference type="RefSeq" id="WP_283443677.1">
    <property type="nucleotide sequence ID" value="NZ_FXUL01000015.1"/>
</dbReference>